<name>A0AAV0PKM9_9ROSI</name>
<dbReference type="GO" id="GO:0000145">
    <property type="term" value="C:exocyst"/>
    <property type="evidence" value="ECO:0007669"/>
    <property type="project" value="InterPro"/>
</dbReference>
<accession>A0AAV0PKM9</accession>
<gene>
    <name evidence="6" type="ORF">LITE_LOCUS39002</name>
</gene>
<dbReference type="Pfam" id="PF20669">
    <property type="entry name" value="Exo70_N"/>
    <property type="match status" value="1"/>
</dbReference>
<evidence type="ECO:0000256" key="2">
    <source>
        <dbReference type="ARBA" id="ARBA00022448"/>
    </source>
</evidence>
<dbReference type="InterPro" id="IPR004140">
    <property type="entry name" value="Exo70"/>
</dbReference>
<dbReference type="AlphaFoldDB" id="A0AAV0PKM9"/>
<keyword evidence="3" id="KW-0268">Exocytosis</keyword>
<feature type="region of interest" description="Disordered" evidence="4">
    <location>
        <begin position="12"/>
        <end position="56"/>
    </location>
</feature>
<feature type="compositionally biased region" description="Polar residues" evidence="4">
    <location>
        <begin position="41"/>
        <end position="56"/>
    </location>
</feature>
<dbReference type="GO" id="GO:0006887">
    <property type="term" value="P:exocytosis"/>
    <property type="evidence" value="ECO:0007669"/>
    <property type="project" value="UniProtKB-KW"/>
</dbReference>
<dbReference type="SUPFAM" id="SSF74788">
    <property type="entry name" value="Cullin repeat-like"/>
    <property type="match status" value="1"/>
</dbReference>
<feature type="compositionally biased region" description="Low complexity" evidence="4">
    <location>
        <begin position="15"/>
        <end position="40"/>
    </location>
</feature>
<feature type="region of interest" description="Disordered" evidence="4">
    <location>
        <begin position="428"/>
        <end position="452"/>
    </location>
</feature>
<evidence type="ECO:0000256" key="1">
    <source>
        <dbReference type="ARBA" id="ARBA00006756"/>
    </source>
</evidence>
<comment type="similarity">
    <text evidence="1 3">Belongs to the EXO70 family.</text>
</comment>
<proteinExistence type="inferred from homology"/>
<dbReference type="EMBL" id="CAMGYJ010000009">
    <property type="protein sequence ID" value="CAI0471748.1"/>
    <property type="molecule type" value="Genomic_DNA"/>
</dbReference>
<organism evidence="6 7">
    <name type="scientific">Linum tenue</name>
    <dbReference type="NCBI Taxonomy" id="586396"/>
    <lineage>
        <taxon>Eukaryota</taxon>
        <taxon>Viridiplantae</taxon>
        <taxon>Streptophyta</taxon>
        <taxon>Embryophyta</taxon>
        <taxon>Tracheophyta</taxon>
        <taxon>Spermatophyta</taxon>
        <taxon>Magnoliopsida</taxon>
        <taxon>eudicotyledons</taxon>
        <taxon>Gunneridae</taxon>
        <taxon>Pentapetalae</taxon>
        <taxon>rosids</taxon>
        <taxon>fabids</taxon>
        <taxon>Malpighiales</taxon>
        <taxon>Linaceae</taxon>
        <taxon>Linum</taxon>
    </lineage>
</organism>
<dbReference type="Gene3D" id="1.20.1280.170">
    <property type="entry name" value="Exocyst complex component Exo70"/>
    <property type="match status" value="1"/>
</dbReference>
<dbReference type="GO" id="GO:0005546">
    <property type="term" value="F:phosphatidylinositol-4,5-bisphosphate binding"/>
    <property type="evidence" value="ECO:0007669"/>
    <property type="project" value="InterPro"/>
</dbReference>
<dbReference type="InterPro" id="IPR046364">
    <property type="entry name" value="Exo70_C"/>
</dbReference>
<evidence type="ECO:0000313" key="7">
    <source>
        <dbReference type="Proteomes" id="UP001154282"/>
    </source>
</evidence>
<reference evidence="6" key="1">
    <citation type="submission" date="2022-08" db="EMBL/GenBank/DDBJ databases">
        <authorList>
            <person name="Gutierrez-Valencia J."/>
        </authorList>
    </citation>
    <scope>NUCLEOTIDE SEQUENCE</scope>
</reference>
<sequence length="659" mass="73035">MPSKGMRSICFSPRTPSFALAPTTTSTASSPARSSPARSTISNPNSTPGRRSSFSDYRTQQIIETASAIVTKWDPETSPYAKVTSLFYESKPEALQFLKCLTDLQTAMRLLSAQDSKDPRLVRAQHLMQIGMKRLQKEFYQILSTNRAYLDPESISTRSSARSSLSDFDGVDDDDNAAGADAIAEVEQVSSLAMDDLRSIAECMISAGYAKECVGIYRVIRKSIVDEGIYRLGVERVGSLSRMSWESVELRVKAWLEAVKVAVRTLFNGERILCDHVFAAFDSVRESCFAEISKDGAALLFGFPELLLAKIKKKDGTAPDRVFRILDMYAAISENWTEIESIFESDSTSAVRSQALNSLARLGESARSMLAEFESTIQKDKHHHSSKSPVPIDGGIHPLTNYVADYLALLADDYNSVLADILHDWPSPPTAKSSSPSSTEYSFFDSPRSDDESQEPALSARFSWLLLVLLSKLDGKAKSYKDASLSYLFLANNLSYVVSRAARGSNLGFVIGEEWVGKHEAKVGQFAANYERLAWGPVLAALPEEDPAATVSAEEAREVFKRFGSRFEEAYRKQSCCIVEDPKLRDEIKKSIARKLVPRYRGFYEKNRATAGARRNVGIFVKYTPQDVARYLSELFLEVIVEEGSSPSTSSTSSSSHRR</sequence>
<keyword evidence="3" id="KW-0653">Protein transport</keyword>
<evidence type="ECO:0000259" key="5">
    <source>
        <dbReference type="Pfam" id="PF03081"/>
    </source>
</evidence>
<dbReference type="Proteomes" id="UP001154282">
    <property type="component" value="Unassembled WGS sequence"/>
</dbReference>
<dbReference type="Pfam" id="PF03081">
    <property type="entry name" value="Exo70_C"/>
    <property type="match status" value="1"/>
</dbReference>
<dbReference type="PANTHER" id="PTHR12542">
    <property type="entry name" value="EXOCYST COMPLEX PROTEIN EXO70"/>
    <property type="match status" value="1"/>
</dbReference>
<evidence type="ECO:0000313" key="6">
    <source>
        <dbReference type="EMBL" id="CAI0471748.1"/>
    </source>
</evidence>
<dbReference type="PANTHER" id="PTHR12542:SF38">
    <property type="entry name" value="EXOCYST SUBUNIT EXO70 FAMILY PROTEIN"/>
    <property type="match status" value="1"/>
</dbReference>
<dbReference type="GO" id="GO:0015031">
    <property type="term" value="P:protein transport"/>
    <property type="evidence" value="ECO:0007669"/>
    <property type="project" value="UniProtKB-KW"/>
</dbReference>
<comment type="function">
    <text evidence="3">Component of the exocyst complex.</text>
</comment>
<feature type="domain" description="Exocyst complex subunit Exo70 C-terminal" evidence="5">
    <location>
        <begin position="253"/>
        <end position="634"/>
    </location>
</feature>
<protein>
    <recommendedName>
        <fullName evidence="3">Exocyst subunit Exo70 family protein</fullName>
    </recommendedName>
</protein>
<keyword evidence="2 3" id="KW-0813">Transport</keyword>
<keyword evidence="7" id="KW-1185">Reference proteome</keyword>
<evidence type="ECO:0000256" key="3">
    <source>
        <dbReference type="RuleBase" id="RU365026"/>
    </source>
</evidence>
<evidence type="ECO:0000256" key="4">
    <source>
        <dbReference type="SAM" id="MobiDB-lite"/>
    </source>
</evidence>
<comment type="caution">
    <text evidence="6">The sequence shown here is derived from an EMBL/GenBank/DDBJ whole genome shotgun (WGS) entry which is preliminary data.</text>
</comment>
<dbReference type="InterPro" id="IPR016159">
    <property type="entry name" value="Cullin_repeat-like_dom_sf"/>
</dbReference>